<feature type="domain" description="Lipoyl-binding" evidence="5">
    <location>
        <begin position="23"/>
        <end position="105"/>
    </location>
</feature>
<feature type="modified residue" description="N6-lipoyllysine" evidence="3 4">
    <location>
        <position position="64"/>
    </location>
</feature>
<reference evidence="6" key="2">
    <citation type="journal article" date="2015" name="ISME J.">
        <title>A new class of marine Euryarchaeota group II from the Mediterranean deep chlorophyll maximum.</title>
        <authorList>
            <person name="Martin-Cuadrado A.B."/>
            <person name="Garcia-Heredia I."/>
            <person name="Molto A.G."/>
            <person name="Lopez-Ubeda R."/>
            <person name="Kimes N."/>
            <person name="Lopez-Garcia P."/>
            <person name="Moreira D."/>
            <person name="Rodriguez-Valera F."/>
        </authorList>
    </citation>
    <scope>NUCLEOTIDE SEQUENCE</scope>
</reference>
<dbReference type="InterPro" id="IPR017453">
    <property type="entry name" value="GCV_H_sub"/>
</dbReference>
<organism evidence="6">
    <name type="scientific">uncultured Poseidoniia archaeon</name>
    <dbReference type="NCBI Taxonomy" id="1697135"/>
    <lineage>
        <taxon>Archaea</taxon>
        <taxon>Methanobacteriati</taxon>
        <taxon>Thermoplasmatota</taxon>
        <taxon>Candidatus Poseidoniia</taxon>
        <taxon>environmental samples</taxon>
    </lineage>
</organism>
<dbReference type="NCBIfam" id="NF002270">
    <property type="entry name" value="PRK01202.1"/>
    <property type="match status" value="1"/>
</dbReference>
<dbReference type="InterPro" id="IPR002930">
    <property type="entry name" value="GCV_H"/>
</dbReference>
<comment type="cofactor">
    <cofactor evidence="3">
        <name>(R)-lipoate</name>
        <dbReference type="ChEBI" id="CHEBI:83088"/>
    </cofactor>
    <text evidence="3">Binds 1 lipoyl cofactor covalently.</text>
</comment>
<dbReference type="HAMAP" id="MF_00272">
    <property type="entry name" value="GcvH"/>
    <property type="match status" value="1"/>
</dbReference>
<dbReference type="InterPro" id="IPR011053">
    <property type="entry name" value="Single_hybrid_motif"/>
</dbReference>
<dbReference type="AlphaFoldDB" id="A0A1B1T9J2"/>
<dbReference type="Pfam" id="PF01597">
    <property type="entry name" value="GCV_H"/>
    <property type="match status" value="1"/>
</dbReference>
<dbReference type="SUPFAM" id="SSF51230">
    <property type="entry name" value="Single hybrid motif"/>
    <property type="match status" value="1"/>
</dbReference>
<evidence type="ECO:0000256" key="3">
    <source>
        <dbReference type="HAMAP-Rule" id="MF_00272"/>
    </source>
</evidence>
<dbReference type="CDD" id="cd06848">
    <property type="entry name" value="GCS_H"/>
    <property type="match status" value="1"/>
</dbReference>
<protein>
    <recommendedName>
        <fullName evidence="3">Probable glycine cleavage system H protein</fullName>
    </recommendedName>
</protein>
<comment type="subunit">
    <text evidence="3">The glycine cleavage system is composed of four proteins: P, T, L and H.</text>
</comment>
<dbReference type="PANTHER" id="PTHR11715:SF3">
    <property type="entry name" value="GLYCINE CLEAVAGE SYSTEM H PROTEIN-RELATED"/>
    <property type="match status" value="1"/>
</dbReference>
<sequence>MSDVPSELKYTAEHEWIKIVGEEIIVGITDFAQNALTDVVWVELPEIGAKVSIMESYASVESVKSVSEIYAPIAGTVIQVNELLEDAPETINNDPYGDGWICKMTIEDFSQIESLLNSDAYRELLEE</sequence>
<dbReference type="PROSITE" id="PS50968">
    <property type="entry name" value="BIOTINYL_LIPOYL"/>
    <property type="match status" value="1"/>
</dbReference>
<name>A0A1B1T9J2_9ARCH</name>
<evidence type="ECO:0000256" key="4">
    <source>
        <dbReference type="PIRSR" id="PIRSR617453-50"/>
    </source>
</evidence>
<gene>
    <name evidence="3" type="primary">gcvH</name>
</gene>
<comment type="similarity">
    <text evidence="1 3">Belongs to the GcvH family.</text>
</comment>
<dbReference type="PANTHER" id="PTHR11715">
    <property type="entry name" value="GLYCINE CLEAVAGE SYSTEM H PROTEIN"/>
    <property type="match status" value="1"/>
</dbReference>
<dbReference type="GO" id="GO:0005829">
    <property type="term" value="C:cytosol"/>
    <property type="evidence" value="ECO:0007669"/>
    <property type="project" value="TreeGrafter"/>
</dbReference>
<dbReference type="GO" id="GO:0005960">
    <property type="term" value="C:glycine cleavage complex"/>
    <property type="evidence" value="ECO:0007669"/>
    <property type="project" value="InterPro"/>
</dbReference>
<dbReference type="NCBIfam" id="TIGR00527">
    <property type="entry name" value="gcvH"/>
    <property type="match status" value="1"/>
</dbReference>
<dbReference type="GO" id="GO:0009249">
    <property type="term" value="P:protein lipoylation"/>
    <property type="evidence" value="ECO:0007669"/>
    <property type="project" value="TreeGrafter"/>
</dbReference>
<proteinExistence type="inferred from homology"/>
<reference evidence="6" key="1">
    <citation type="submission" date="2014-11" db="EMBL/GenBank/DDBJ databases">
        <authorList>
            <person name="Zhu J."/>
            <person name="Qi W."/>
            <person name="Song R."/>
        </authorList>
    </citation>
    <scope>NUCLEOTIDE SEQUENCE</scope>
</reference>
<dbReference type="Gene3D" id="2.40.50.100">
    <property type="match status" value="1"/>
</dbReference>
<keyword evidence="2 3" id="KW-0450">Lipoyl</keyword>
<dbReference type="InterPro" id="IPR000089">
    <property type="entry name" value="Biotin_lipoyl"/>
</dbReference>
<accession>A0A1B1T9J2</accession>
<dbReference type="EMBL" id="KP211807">
    <property type="protein sequence ID" value="ANV78954.1"/>
    <property type="molecule type" value="Genomic_DNA"/>
</dbReference>
<evidence type="ECO:0000259" key="5">
    <source>
        <dbReference type="PROSITE" id="PS50968"/>
    </source>
</evidence>
<evidence type="ECO:0000256" key="1">
    <source>
        <dbReference type="ARBA" id="ARBA00009249"/>
    </source>
</evidence>
<comment type="function">
    <text evidence="3">The glycine cleavage system catalyzes the degradation of glycine. The H protein shuttles the methylamine group of glycine from the P protein to the T protein.</text>
</comment>
<dbReference type="GO" id="GO:0019464">
    <property type="term" value="P:glycine decarboxylation via glycine cleavage system"/>
    <property type="evidence" value="ECO:0007669"/>
    <property type="project" value="UniProtKB-UniRule"/>
</dbReference>
<dbReference type="InterPro" id="IPR033753">
    <property type="entry name" value="GCV_H/Fam206"/>
</dbReference>
<evidence type="ECO:0000256" key="2">
    <source>
        <dbReference type="ARBA" id="ARBA00022823"/>
    </source>
</evidence>
<evidence type="ECO:0000313" key="6">
    <source>
        <dbReference type="EMBL" id="ANV78954.1"/>
    </source>
</evidence>